<dbReference type="Proteomes" id="UP000266895">
    <property type="component" value="Chromosome"/>
</dbReference>
<dbReference type="KEGG" id="ahw:NCTC11636_00818"/>
<dbReference type="SUPFAM" id="SSF101473">
    <property type="entry name" value="DhaL-like"/>
    <property type="match status" value="1"/>
</dbReference>
<feature type="domain" description="DhaL" evidence="3">
    <location>
        <begin position="10"/>
        <end position="214"/>
    </location>
</feature>
<evidence type="ECO:0000313" key="4">
    <source>
        <dbReference type="EMBL" id="VEG26998.1"/>
    </source>
</evidence>
<dbReference type="Gene3D" id="1.25.40.340">
    <property type="match status" value="1"/>
</dbReference>
<gene>
    <name evidence="4" type="primary">dhaL_2</name>
    <name evidence="4" type="ORF">NCTC11636_00818</name>
</gene>
<dbReference type="InterPro" id="IPR050861">
    <property type="entry name" value="Dihydroxyacetone_Kinase"/>
</dbReference>
<dbReference type="FunFam" id="1.25.40.340:FF:000002">
    <property type="entry name" value="Dihydroxyacetone kinase, L subunit"/>
    <property type="match status" value="1"/>
</dbReference>
<evidence type="ECO:0000259" key="3">
    <source>
        <dbReference type="PROSITE" id="PS51480"/>
    </source>
</evidence>
<organism evidence="4 5">
    <name type="scientific">Actinomyces howellii</name>
    <dbReference type="NCBI Taxonomy" id="52771"/>
    <lineage>
        <taxon>Bacteria</taxon>
        <taxon>Bacillati</taxon>
        <taxon>Actinomycetota</taxon>
        <taxon>Actinomycetes</taxon>
        <taxon>Actinomycetales</taxon>
        <taxon>Actinomycetaceae</taxon>
        <taxon>Actinomyces</taxon>
    </lineage>
</organism>
<dbReference type="GO" id="GO:0004371">
    <property type="term" value="F:glycerone kinase activity"/>
    <property type="evidence" value="ECO:0007669"/>
    <property type="project" value="InterPro"/>
</dbReference>
<dbReference type="GO" id="GO:0019563">
    <property type="term" value="P:glycerol catabolic process"/>
    <property type="evidence" value="ECO:0007669"/>
    <property type="project" value="TreeGrafter"/>
</dbReference>
<evidence type="ECO:0000256" key="1">
    <source>
        <dbReference type="ARBA" id="ARBA00022679"/>
    </source>
</evidence>
<evidence type="ECO:0000313" key="5">
    <source>
        <dbReference type="Proteomes" id="UP000266895"/>
    </source>
</evidence>
<dbReference type="EMBL" id="LR134350">
    <property type="protein sequence ID" value="VEG26998.1"/>
    <property type="molecule type" value="Genomic_DNA"/>
</dbReference>
<dbReference type="RefSeq" id="WP_126381976.1">
    <property type="nucleotide sequence ID" value="NZ_LR134350.1"/>
</dbReference>
<reference evidence="4 5" key="1">
    <citation type="submission" date="2018-12" db="EMBL/GenBank/DDBJ databases">
        <authorList>
            <consortium name="Pathogen Informatics"/>
        </authorList>
    </citation>
    <scope>NUCLEOTIDE SEQUENCE [LARGE SCALE GENOMIC DNA]</scope>
    <source>
        <strain evidence="4 5">NCTC11636</strain>
    </source>
</reference>
<name>A0A448HFB7_9ACTO</name>
<dbReference type="PROSITE" id="PS51480">
    <property type="entry name" value="DHAL"/>
    <property type="match status" value="1"/>
</dbReference>
<dbReference type="InterPro" id="IPR004007">
    <property type="entry name" value="DhaL_dom"/>
</dbReference>
<keyword evidence="1 4" id="KW-0808">Transferase</keyword>
<keyword evidence="2 4" id="KW-0418">Kinase</keyword>
<accession>A0A448HFB7</accession>
<dbReference type="PANTHER" id="PTHR28629:SF4">
    <property type="entry name" value="TRIOKINASE_FMN CYCLASE"/>
    <property type="match status" value="1"/>
</dbReference>
<proteinExistence type="predicted"/>
<sequence length="218" mass="21607">MTADKLLDTAWVVDWTRRSAAAVTESIEELNALDAAIGDGDHGTNLCRGLEAALAKLDAAAQAGDPPPTPGGALKAVATSLLATVGGASGPLLGTAYLRASRGGTLTELDAAAVAGLIEDACAGVEVRGRAEAGDKTMLDAWRPAAVAARSAADRGAGPAEVLAAAARAAAQGAQSTEPMTARKGRASYHGVHSQGHRDPGAQSTAILLEAACHAAGA</sequence>
<dbReference type="AlphaFoldDB" id="A0A448HFB7"/>
<evidence type="ECO:0000256" key="2">
    <source>
        <dbReference type="ARBA" id="ARBA00022777"/>
    </source>
</evidence>
<dbReference type="OrthoDB" id="9800291at2"/>
<dbReference type="EC" id="2.7.-.-" evidence="4"/>
<dbReference type="PANTHER" id="PTHR28629">
    <property type="entry name" value="TRIOKINASE/FMN CYCLASE"/>
    <property type="match status" value="1"/>
</dbReference>
<keyword evidence="5" id="KW-1185">Reference proteome</keyword>
<dbReference type="GO" id="GO:0005829">
    <property type="term" value="C:cytosol"/>
    <property type="evidence" value="ECO:0007669"/>
    <property type="project" value="TreeGrafter"/>
</dbReference>
<dbReference type="NCBIfam" id="TIGR02365">
    <property type="entry name" value="dha_L_ycgS"/>
    <property type="match status" value="1"/>
</dbReference>
<protein>
    <submittedName>
        <fullName evidence="4">PTS-dependent dihydroxyacetone kinase, ADP-binding subunit dhaL</fullName>
        <ecNumber evidence="4">2.7.-.-</ecNumber>
    </submittedName>
</protein>
<dbReference type="InterPro" id="IPR036117">
    <property type="entry name" value="DhaL_dom_sf"/>
</dbReference>
<dbReference type="InterPro" id="IPR012737">
    <property type="entry name" value="DhaK_L_YcgS"/>
</dbReference>
<dbReference type="SMART" id="SM01120">
    <property type="entry name" value="Dak2"/>
    <property type="match status" value="1"/>
</dbReference>
<dbReference type="Pfam" id="PF02734">
    <property type="entry name" value="Dak2"/>
    <property type="match status" value="1"/>
</dbReference>